<keyword evidence="2" id="KW-0496">Mitochondrion</keyword>
<evidence type="ECO:0000313" key="2">
    <source>
        <dbReference type="EMBL" id="AJK90880.1"/>
    </source>
</evidence>
<dbReference type="CTD" id="4509"/>
<gene>
    <name evidence="2" type="primary">atp8</name>
</gene>
<name>A0A0C5APN6_STRMM</name>
<proteinExistence type="predicted"/>
<dbReference type="GeneID" id="23630502"/>
<keyword evidence="1" id="KW-0472">Membrane</keyword>
<keyword evidence="1" id="KW-0812">Transmembrane</keyword>
<dbReference type="AlphaFoldDB" id="A0A0C5APN6"/>
<sequence length="53" mass="6244">MNMPQMSPLAWAPLMVITTMLMLLISSHIFWTEVPKMSELKTTPSLHKQTWKW</sequence>
<protein>
    <submittedName>
        <fullName evidence="2">ATP synthase F0 subunit 8</fullName>
    </submittedName>
</protein>
<feature type="transmembrane region" description="Helical" evidence="1">
    <location>
        <begin position="12"/>
        <end position="31"/>
    </location>
</feature>
<dbReference type="RefSeq" id="YP_009122996.1">
    <property type="nucleotide sequence ID" value="NC_026557.1"/>
</dbReference>
<evidence type="ECO:0000256" key="1">
    <source>
        <dbReference type="SAM" id="Phobius"/>
    </source>
</evidence>
<organism evidence="2">
    <name type="scientific">Strigamia maritima</name>
    <name type="common">European centipede</name>
    <name type="synonym">Geophilus maritimus</name>
    <dbReference type="NCBI Taxonomy" id="126957"/>
    <lineage>
        <taxon>Eukaryota</taxon>
        <taxon>Metazoa</taxon>
        <taxon>Ecdysozoa</taxon>
        <taxon>Arthropoda</taxon>
        <taxon>Myriapoda</taxon>
        <taxon>Chilopoda</taxon>
        <taxon>Pleurostigmophora</taxon>
        <taxon>Geophilomorpha</taxon>
        <taxon>Linotaeniidae</taxon>
        <taxon>Strigamia</taxon>
    </lineage>
</organism>
<dbReference type="EMBL" id="KP173664">
    <property type="protein sequence ID" value="AJK90880.1"/>
    <property type="molecule type" value="Genomic_DNA"/>
</dbReference>
<reference evidence="2" key="1">
    <citation type="journal article" date="2015" name="PLoS ONE">
        <title>The Complete Mitochondrial Genome of the Geophilomorph Centipede Strigamia maritima.</title>
        <authorList>
            <person name="Robertson H.E."/>
            <person name="Lapraz F."/>
            <person name="Rhodes A.C."/>
            <person name="Telford M.J."/>
        </authorList>
    </citation>
    <scope>NUCLEOTIDE SEQUENCE</scope>
</reference>
<geneLocation type="mitochondrion" evidence="2"/>
<keyword evidence="1" id="KW-1133">Transmembrane helix</keyword>
<accession>A0A0C5APN6</accession>